<dbReference type="EMBL" id="POUA01000096">
    <property type="protein sequence ID" value="PZG46478.1"/>
    <property type="molecule type" value="Genomic_DNA"/>
</dbReference>
<protein>
    <submittedName>
        <fullName evidence="1">Uncharacterized protein</fullName>
    </submittedName>
</protein>
<keyword evidence="2" id="KW-1185">Reference proteome</keyword>
<sequence>MPEAESEAWFRRNGVAEDGIIKVVLRGNSDHKVRIINMAAVAKCGPPLHGTLFYRSAGGADDDIIRRGFDLDSADPRAQLPKGWDPRGDHFTQKTISLVRNEDVTLVLVPTTAEHFCEFTFKMDVLVNGVRTSMKLDNNRKPFRLTSLIEKRDKKRDDLTRIDVTAYDVLYVYATNDLDRRRPGWSRWDPAAYERAYDDHLSKLRDE</sequence>
<dbReference type="Proteomes" id="UP000248544">
    <property type="component" value="Unassembled WGS sequence"/>
</dbReference>
<proteinExistence type="predicted"/>
<evidence type="ECO:0000313" key="2">
    <source>
        <dbReference type="Proteomes" id="UP000248544"/>
    </source>
</evidence>
<gene>
    <name evidence="1" type="ORF">C1I98_14550</name>
</gene>
<evidence type="ECO:0000313" key="1">
    <source>
        <dbReference type="EMBL" id="PZG46478.1"/>
    </source>
</evidence>
<organism evidence="1 2">
    <name type="scientific">Spongiactinospora gelatinilytica</name>
    <dbReference type="NCBI Taxonomy" id="2666298"/>
    <lineage>
        <taxon>Bacteria</taxon>
        <taxon>Bacillati</taxon>
        <taxon>Actinomycetota</taxon>
        <taxon>Actinomycetes</taxon>
        <taxon>Streptosporangiales</taxon>
        <taxon>Streptosporangiaceae</taxon>
        <taxon>Spongiactinospora</taxon>
    </lineage>
</organism>
<reference evidence="1 2" key="1">
    <citation type="submission" date="2018-01" db="EMBL/GenBank/DDBJ databases">
        <title>Draft genome sequence of Sphaerisporangium sp. 7K107.</title>
        <authorList>
            <person name="Sahin N."/>
            <person name="Saygin H."/>
            <person name="Ay H."/>
        </authorList>
    </citation>
    <scope>NUCLEOTIDE SEQUENCE [LARGE SCALE GENOMIC DNA]</scope>
    <source>
        <strain evidence="1 2">7K107</strain>
    </source>
</reference>
<dbReference type="AlphaFoldDB" id="A0A2W2HAD4"/>
<name>A0A2W2HAD4_9ACTN</name>
<comment type="caution">
    <text evidence="1">The sequence shown here is derived from an EMBL/GenBank/DDBJ whole genome shotgun (WGS) entry which is preliminary data.</text>
</comment>
<accession>A0A2W2HAD4</accession>